<proteinExistence type="predicted"/>
<sequence length="123" mass="14047">SYLGVVSLVFLLLSWWSIVPTHWVHHGVSLHSHSSRSENHTHHSKTETTSANLPDQHPATDLDQTCFALGIWNANPFFELSQHYILWSLGFPNQLLNKMELHLIPIYLLGQYLTRGPPHFSLA</sequence>
<name>A0A381TK85_9ZZZZ</name>
<gene>
    <name evidence="2" type="ORF">METZ01_LOCUS69376</name>
</gene>
<dbReference type="EMBL" id="UINC01004739">
    <property type="protein sequence ID" value="SVA16522.1"/>
    <property type="molecule type" value="Genomic_DNA"/>
</dbReference>
<organism evidence="2">
    <name type="scientific">marine metagenome</name>
    <dbReference type="NCBI Taxonomy" id="408172"/>
    <lineage>
        <taxon>unclassified sequences</taxon>
        <taxon>metagenomes</taxon>
        <taxon>ecological metagenomes</taxon>
    </lineage>
</organism>
<accession>A0A381TK85</accession>
<reference evidence="2" key="1">
    <citation type="submission" date="2018-05" db="EMBL/GenBank/DDBJ databases">
        <authorList>
            <person name="Lanie J.A."/>
            <person name="Ng W.-L."/>
            <person name="Kazmierczak K.M."/>
            <person name="Andrzejewski T.M."/>
            <person name="Davidsen T.M."/>
            <person name="Wayne K.J."/>
            <person name="Tettelin H."/>
            <person name="Glass J.I."/>
            <person name="Rusch D."/>
            <person name="Podicherti R."/>
            <person name="Tsui H.-C.T."/>
            <person name="Winkler M.E."/>
        </authorList>
    </citation>
    <scope>NUCLEOTIDE SEQUENCE</scope>
</reference>
<evidence type="ECO:0000256" key="1">
    <source>
        <dbReference type="SAM" id="MobiDB-lite"/>
    </source>
</evidence>
<feature type="compositionally biased region" description="Basic and acidic residues" evidence="1">
    <location>
        <begin position="35"/>
        <end position="46"/>
    </location>
</feature>
<dbReference type="AlphaFoldDB" id="A0A381TK85"/>
<feature type="non-terminal residue" evidence="2">
    <location>
        <position position="1"/>
    </location>
</feature>
<evidence type="ECO:0000313" key="2">
    <source>
        <dbReference type="EMBL" id="SVA16522.1"/>
    </source>
</evidence>
<feature type="region of interest" description="Disordered" evidence="1">
    <location>
        <begin position="34"/>
        <end position="56"/>
    </location>
</feature>
<protein>
    <submittedName>
        <fullName evidence="2">Uncharacterized protein</fullName>
    </submittedName>
</protein>